<dbReference type="GO" id="GO:0003677">
    <property type="term" value="F:DNA binding"/>
    <property type="evidence" value="ECO:0007669"/>
    <property type="project" value="InterPro"/>
</dbReference>
<evidence type="ECO:0008006" key="3">
    <source>
        <dbReference type="Google" id="ProtNLM"/>
    </source>
</evidence>
<dbReference type="GO" id="GO:0004803">
    <property type="term" value="F:transposase activity"/>
    <property type="evidence" value="ECO:0007669"/>
    <property type="project" value="InterPro"/>
</dbReference>
<dbReference type="GO" id="GO:0006313">
    <property type="term" value="P:DNA transposition"/>
    <property type="evidence" value="ECO:0007669"/>
    <property type="project" value="InterPro"/>
</dbReference>
<dbReference type="Pfam" id="PF01527">
    <property type="entry name" value="HTH_Tnp_1"/>
    <property type="match status" value="1"/>
</dbReference>
<dbReference type="AlphaFoldDB" id="A0A3N0AWI4"/>
<protein>
    <recommendedName>
        <fullName evidence="3">Transposase</fullName>
    </recommendedName>
</protein>
<sequence>MVANTSAKYTDEYRRETADYIISTGRPTAEVCRELGLNPKTANRWVKDRRKMLSGDGSTPEDDAEMRALRKRNAELEMENAFLKKAAAFFAKEQA</sequence>
<proteinExistence type="predicted"/>
<organism evidence="1 2">
    <name type="scientific">Paraeggerthella hongkongensis</name>
    <dbReference type="NCBI Taxonomy" id="230658"/>
    <lineage>
        <taxon>Bacteria</taxon>
        <taxon>Bacillati</taxon>
        <taxon>Actinomycetota</taxon>
        <taxon>Coriobacteriia</taxon>
        <taxon>Eggerthellales</taxon>
        <taxon>Eggerthellaceae</taxon>
        <taxon>Paraeggerthella</taxon>
    </lineage>
</organism>
<name>A0A3N0AWI4_9ACTN</name>
<dbReference type="SUPFAM" id="SSF46689">
    <property type="entry name" value="Homeodomain-like"/>
    <property type="match status" value="1"/>
</dbReference>
<dbReference type="InterPro" id="IPR009057">
    <property type="entry name" value="Homeodomain-like_sf"/>
</dbReference>
<dbReference type="Gene3D" id="1.10.10.60">
    <property type="entry name" value="Homeodomain-like"/>
    <property type="match status" value="1"/>
</dbReference>
<dbReference type="EMBL" id="QICD01000035">
    <property type="protein sequence ID" value="RNL38879.1"/>
    <property type="molecule type" value="Genomic_DNA"/>
</dbReference>
<comment type="caution">
    <text evidence="1">The sequence shown here is derived from an EMBL/GenBank/DDBJ whole genome shotgun (WGS) entry which is preliminary data.</text>
</comment>
<dbReference type="InterPro" id="IPR002514">
    <property type="entry name" value="Transposase_8"/>
</dbReference>
<evidence type="ECO:0000313" key="1">
    <source>
        <dbReference type="EMBL" id="RNL38879.1"/>
    </source>
</evidence>
<dbReference type="Proteomes" id="UP000278632">
    <property type="component" value="Unassembled WGS sequence"/>
</dbReference>
<keyword evidence="2" id="KW-1185">Reference proteome</keyword>
<reference evidence="2" key="1">
    <citation type="submission" date="2018-05" db="EMBL/GenBank/DDBJ databases">
        <title>Genome Sequencing of selected type strains of the family Eggerthellaceae.</title>
        <authorList>
            <person name="Danylec N."/>
            <person name="Stoll D.A."/>
            <person name="Doetsch A."/>
            <person name="Huch M."/>
        </authorList>
    </citation>
    <scope>NUCLEOTIDE SEQUENCE [LARGE SCALE GENOMIC DNA]</scope>
    <source>
        <strain evidence="2">DSM 16106</strain>
    </source>
</reference>
<evidence type="ECO:0000313" key="2">
    <source>
        <dbReference type="Proteomes" id="UP000278632"/>
    </source>
</evidence>
<accession>A0A3N0AWI4</accession>
<gene>
    <name evidence="1" type="ORF">DMP08_11525</name>
</gene>